<dbReference type="EMBL" id="ML010097">
    <property type="protein sequence ID" value="RKO96306.1"/>
    <property type="molecule type" value="Genomic_DNA"/>
</dbReference>
<feature type="region of interest" description="Disordered" evidence="1">
    <location>
        <begin position="1"/>
        <end position="20"/>
    </location>
</feature>
<proteinExistence type="predicted"/>
<gene>
    <name evidence="2" type="ORF">CAUPRSCDRAFT_12001</name>
</gene>
<name>A0A4P9WYC7_9FUNG</name>
<dbReference type="Proteomes" id="UP000268535">
    <property type="component" value="Unassembled WGS sequence"/>
</dbReference>
<sequence length="421" mass="43086">MTAQPSEQSLGAVRPNASVAAGSWKAAAEAAHRAFRIAAARRRQALLRAVERHRARSPKSSPVPRTEAAPPDAAAHRPSWSTAGLPVDRRHTALAGGSPRRDPDLEPVLPMPQHAAARGGLPLAQPHPLPAYDPSPPGAAAGSDDESDFPLGDVALPTLPVGSASLGDDDGDGDAETDRADAPGRRLSLADAPMPLLPLRTRSDVTGAARMDVSPWHPRAAAPDSPLGSALGGAAHSLADALHLDMASLLRESPPPRLHLHADLASDPLYAGLELATPFVPTPPLEAMASATGRIASWPGPWASDDMLAGRAAAVDVPFAPASAAVTGGGSLSAHVLPRLSVGTVPLTRFDGSPLPYRRLLHPSASAGASGILLSARSSHAGLRSGGGVQAAVAGLTEVASSDVLGRRQQDLAQHLHDLSP</sequence>
<evidence type="ECO:0000256" key="1">
    <source>
        <dbReference type="SAM" id="MobiDB-lite"/>
    </source>
</evidence>
<evidence type="ECO:0000313" key="3">
    <source>
        <dbReference type="Proteomes" id="UP000268535"/>
    </source>
</evidence>
<protein>
    <submittedName>
        <fullName evidence="2">Uncharacterized protein</fullName>
    </submittedName>
</protein>
<organism evidence="2 3">
    <name type="scientific">Caulochytrium protostelioides</name>
    <dbReference type="NCBI Taxonomy" id="1555241"/>
    <lineage>
        <taxon>Eukaryota</taxon>
        <taxon>Fungi</taxon>
        <taxon>Fungi incertae sedis</taxon>
        <taxon>Chytridiomycota</taxon>
        <taxon>Chytridiomycota incertae sedis</taxon>
        <taxon>Chytridiomycetes</taxon>
        <taxon>Caulochytriales</taxon>
        <taxon>Caulochytriaceae</taxon>
        <taxon>Caulochytrium</taxon>
    </lineage>
</organism>
<feature type="compositionally biased region" description="Pro residues" evidence="1">
    <location>
        <begin position="125"/>
        <end position="137"/>
    </location>
</feature>
<dbReference type="AlphaFoldDB" id="A0A4P9WYC7"/>
<evidence type="ECO:0000313" key="2">
    <source>
        <dbReference type="EMBL" id="RKO96306.1"/>
    </source>
</evidence>
<accession>A0A4P9WYC7</accession>
<feature type="region of interest" description="Disordered" evidence="1">
    <location>
        <begin position="49"/>
        <end position="187"/>
    </location>
</feature>
<reference evidence="3" key="1">
    <citation type="journal article" date="2018" name="Nat. Microbiol.">
        <title>Leveraging single-cell genomics to expand the fungal tree of life.</title>
        <authorList>
            <person name="Ahrendt S.R."/>
            <person name="Quandt C.A."/>
            <person name="Ciobanu D."/>
            <person name="Clum A."/>
            <person name="Salamov A."/>
            <person name="Andreopoulos B."/>
            <person name="Cheng J.F."/>
            <person name="Woyke T."/>
            <person name="Pelin A."/>
            <person name="Henrissat B."/>
            <person name="Reynolds N.K."/>
            <person name="Benny G.L."/>
            <person name="Smith M.E."/>
            <person name="James T.Y."/>
            <person name="Grigoriev I.V."/>
        </authorList>
    </citation>
    <scope>NUCLEOTIDE SEQUENCE [LARGE SCALE GENOMIC DNA]</scope>
    <source>
        <strain evidence="3">ATCC 52028</strain>
    </source>
</reference>